<keyword evidence="2" id="KW-0255">Endonuclease</keyword>
<dbReference type="Gene3D" id="3.60.10.10">
    <property type="entry name" value="Endonuclease/exonuclease/phosphatase"/>
    <property type="match status" value="1"/>
</dbReference>
<keyword evidence="3" id="KW-1185">Reference proteome</keyword>
<comment type="caution">
    <text evidence="2">The sequence shown here is derived from an EMBL/GenBank/DDBJ whole genome shotgun (WGS) entry which is preliminary data.</text>
</comment>
<sequence>MTVLRIASYNVHHGADGADQLDLPRTAATLAALDAEVIGLQEVDVGFGDRSGHEDQAARLAELLGYEARFAATIDRPADDGARARYGLALLTRGAILEHWTEILPGASHLAAPHETRGLLGARVRTPGPELTVLVTHLDHAHRDHRAAQVRGILHRTAALDGPRVLLGDLNADPLAPELAPLAEAGWREALAETTGRGARSPLTSALAAALPVGPSASQATFPARWPLRRLDSIWVRGALEVTDLEVPRSRASDHRPTVATIRLPSIVGS</sequence>
<evidence type="ECO:0000313" key="3">
    <source>
        <dbReference type="Proteomes" id="UP001519290"/>
    </source>
</evidence>
<name>A0ABS4X387_9MICO</name>
<keyword evidence="2" id="KW-0540">Nuclease</keyword>
<dbReference type="Pfam" id="PF03372">
    <property type="entry name" value="Exo_endo_phos"/>
    <property type="match status" value="1"/>
</dbReference>
<proteinExistence type="predicted"/>
<feature type="domain" description="Endonuclease/exonuclease/phosphatase" evidence="1">
    <location>
        <begin position="7"/>
        <end position="255"/>
    </location>
</feature>
<dbReference type="Proteomes" id="UP001519290">
    <property type="component" value="Unassembled WGS sequence"/>
</dbReference>
<dbReference type="SUPFAM" id="SSF56219">
    <property type="entry name" value="DNase I-like"/>
    <property type="match status" value="1"/>
</dbReference>
<dbReference type="PANTHER" id="PTHR14859">
    <property type="entry name" value="CALCOFLUOR WHITE HYPERSENSITIVE PROTEIN PRECURSOR"/>
    <property type="match status" value="1"/>
</dbReference>
<dbReference type="RefSeq" id="WP_209901914.1">
    <property type="nucleotide sequence ID" value="NZ_BAAAJW010000003.1"/>
</dbReference>
<organism evidence="2 3">
    <name type="scientific">Brachybacterium sacelli</name>
    <dbReference type="NCBI Taxonomy" id="173364"/>
    <lineage>
        <taxon>Bacteria</taxon>
        <taxon>Bacillati</taxon>
        <taxon>Actinomycetota</taxon>
        <taxon>Actinomycetes</taxon>
        <taxon>Micrococcales</taxon>
        <taxon>Dermabacteraceae</taxon>
        <taxon>Brachybacterium</taxon>
    </lineage>
</organism>
<reference evidence="2 3" key="1">
    <citation type="submission" date="2021-03" db="EMBL/GenBank/DDBJ databases">
        <title>Sequencing the genomes of 1000 actinobacteria strains.</title>
        <authorList>
            <person name="Klenk H.-P."/>
        </authorList>
    </citation>
    <scope>NUCLEOTIDE SEQUENCE [LARGE SCALE GENOMIC DNA]</scope>
    <source>
        <strain evidence="2 3">DSM 14566</strain>
    </source>
</reference>
<accession>A0ABS4X387</accession>
<evidence type="ECO:0000313" key="2">
    <source>
        <dbReference type="EMBL" id="MBP2382209.1"/>
    </source>
</evidence>
<dbReference type="InterPro" id="IPR051916">
    <property type="entry name" value="GPI-anchor_lipid_remodeler"/>
</dbReference>
<keyword evidence="2" id="KW-0378">Hydrolase</keyword>
<protein>
    <submittedName>
        <fullName evidence="2">Endonuclease/exonuclease/phosphatase family metal-dependent hydrolase</fullName>
    </submittedName>
</protein>
<dbReference type="EMBL" id="JAGIOD010000001">
    <property type="protein sequence ID" value="MBP2382209.1"/>
    <property type="molecule type" value="Genomic_DNA"/>
</dbReference>
<dbReference type="InterPro" id="IPR036691">
    <property type="entry name" value="Endo/exonu/phosph_ase_sf"/>
</dbReference>
<dbReference type="GO" id="GO:0004519">
    <property type="term" value="F:endonuclease activity"/>
    <property type="evidence" value="ECO:0007669"/>
    <property type="project" value="UniProtKB-KW"/>
</dbReference>
<dbReference type="PANTHER" id="PTHR14859:SF15">
    <property type="entry name" value="ENDONUCLEASE_EXONUCLEASE_PHOSPHATASE DOMAIN-CONTAINING PROTEIN"/>
    <property type="match status" value="1"/>
</dbReference>
<evidence type="ECO:0000259" key="1">
    <source>
        <dbReference type="Pfam" id="PF03372"/>
    </source>
</evidence>
<gene>
    <name evidence="2" type="ORF">JOF43_002166</name>
</gene>
<dbReference type="GO" id="GO:0016787">
    <property type="term" value="F:hydrolase activity"/>
    <property type="evidence" value="ECO:0007669"/>
    <property type="project" value="UniProtKB-KW"/>
</dbReference>
<dbReference type="InterPro" id="IPR005135">
    <property type="entry name" value="Endo/exonuclease/phosphatase"/>
</dbReference>